<comment type="catalytic activity">
    <reaction evidence="1">
        <text>Hydrolysis of alkylated DNA, releasing 3-methyladenine, 3-methylguanine, 7-methylguanine and 7-methyladenine.</text>
        <dbReference type="EC" id="3.2.2.21"/>
    </reaction>
</comment>
<keyword evidence="3" id="KW-0227">DNA damage</keyword>
<evidence type="ECO:0000256" key="1">
    <source>
        <dbReference type="ARBA" id="ARBA00000086"/>
    </source>
</evidence>
<dbReference type="PANTHER" id="PTHR43003:SF5">
    <property type="entry name" value="DNA-3-METHYLADENINE GLYCOSYLASE"/>
    <property type="match status" value="1"/>
</dbReference>
<evidence type="ECO:0000256" key="3">
    <source>
        <dbReference type="ARBA" id="ARBA00022763"/>
    </source>
</evidence>
<accession>A0ABV2ICB0</accession>
<feature type="domain" description="HhH-GPD" evidence="5">
    <location>
        <begin position="51"/>
        <end position="203"/>
    </location>
</feature>
<evidence type="ECO:0000313" key="6">
    <source>
        <dbReference type="EMBL" id="MET3600545.1"/>
    </source>
</evidence>
<dbReference type="InterPro" id="IPR051912">
    <property type="entry name" value="Alkylbase_DNA_Glycosylase/TA"/>
</dbReference>
<evidence type="ECO:0000256" key="2">
    <source>
        <dbReference type="ARBA" id="ARBA00012000"/>
    </source>
</evidence>
<dbReference type="CDD" id="cd00056">
    <property type="entry name" value="ENDO3c"/>
    <property type="match status" value="1"/>
</dbReference>
<evidence type="ECO:0000256" key="4">
    <source>
        <dbReference type="ARBA" id="ARBA00023204"/>
    </source>
</evidence>
<dbReference type="Pfam" id="PF00730">
    <property type="entry name" value="HhH-GPD"/>
    <property type="match status" value="1"/>
</dbReference>
<dbReference type="SUPFAM" id="SSF48150">
    <property type="entry name" value="DNA-glycosylase"/>
    <property type="match status" value="1"/>
</dbReference>
<proteinExistence type="predicted"/>
<dbReference type="PANTHER" id="PTHR43003">
    <property type="entry name" value="DNA-3-METHYLADENINE GLYCOSYLASE"/>
    <property type="match status" value="1"/>
</dbReference>
<dbReference type="InterPro" id="IPR011257">
    <property type="entry name" value="DNA_glycosylase"/>
</dbReference>
<organism evidence="6 7">
    <name type="scientific">Martelella mangrovi</name>
    <dbReference type="NCBI Taxonomy" id="1397477"/>
    <lineage>
        <taxon>Bacteria</taxon>
        <taxon>Pseudomonadati</taxon>
        <taxon>Pseudomonadota</taxon>
        <taxon>Alphaproteobacteria</taxon>
        <taxon>Hyphomicrobiales</taxon>
        <taxon>Aurantimonadaceae</taxon>
        <taxon>Martelella</taxon>
    </lineage>
</organism>
<gene>
    <name evidence="6" type="ORF">ABID12_002495</name>
</gene>
<dbReference type="Gene3D" id="1.10.340.30">
    <property type="entry name" value="Hypothetical protein, domain 2"/>
    <property type="match status" value="1"/>
</dbReference>
<protein>
    <recommendedName>
        <fullName evidence="2">DNA-3-methyladenine glycosylase II</fullName>
        <ecNumber evidence="2">3.2.2.21</ecNumber>
    </recommendedName>
</protein>
<evidence type="ECO:0000313" key="7">
    <source>
        <dbReference type="Proteomes" id="UP001549164"/>
    </source>
</evidence>
<dbReference type="Gene3D" id="1.10.1670.40">
    <property type="match status" value="1"/>
</dbReference>
<dbReference type="InterPro" id="IPR003265">
    <property type="entry name" value="HhH-GPD_domain"/>
</dbReference>
<dbReference type="GO" id="GO:0003905">
    <property type="term" value="F:alkylbase DNA N-glycosylase activity"/>
    <property type="evidence" value="ECO:0007669"/>
    <property type="project" value="UniProtKB-EC"/>
</dbReference>
<dbReference type="SMART" id="SM00478">
    <property type="entry name" value="ENDO3c"/>
    <property type="match status" value="1"/>
</dbReference>
<name>A0ABV2ICB0_9HYPH</name>
<comment type="caution">
    <text evidence="6">The sequence shown here is derived from an EMBL/GenBank/DDBJ whole genome shotgun (WGS) entry which is preliminary data.</text>
</comment>
<dbReference type="Proteomes" id="UP001549164">
    <property type="component" value="Unassembled WGS sequence"/>
</dbReference>
<evidence type="ECO:0000259" key="5">
    <source>
        <dbReference type="SMART" id="SM00478"/>
    </source>
</evidence>
<sequence>MQRLRNAADLDTAVHNLCKSVTAMARIAAVSGEIPLRLRPGGFEGLAEVVVGQLISKQAAAAIFARLKAACPLLTAETFLALSPQTRAGLGLTRAKQASLETVAQAVMHGSLDLDRLADQPSETAIAELTAHRGIGPWTAEVYLMFSAGHIDIFPAGDLALRAAAAHAFGLATRPEQKVLRAHAEDWRPYRAVAARILWAYYATVMKKEVLPVG</sequence>
<keyword evidence="7" id="KW-1185">Reference proteome</keyword>
<dbReference type="EMBL" id="JBEPLY010000008">
    <property type="protein sequence ID" value="MET3600545.1"/>
    <property type="molecule type" value="Genomic_DNA"/>
</dbReference>
<keyword evidence="6" id="KW-0326">Glycosidase</keyword>
<dbReference type="RefSeq" id="WP_354434462.1">
    <property type="nucleotide sequence ID" value="NZ_JBEPLY010000008.1"/>
</dbReference>
<keyword evidence="4" id="KW-0234">DNA repair</keyword>
<keyword evidence="6" id="KW-0378">Hydrolase</keyword>
<reference evidence="6 7" key="1">
    <citation type="submission" date="2024-06" db="EMBL/GenBank/DDBJ databases">
        <title>Genomic Encyclopedia of Type Strains, Phase IV (KMG-IV): sequencing the most valuable type-strain genomes for metagenomic binning, comparative biology and taxonomic classification.</title>
        <authorList>
            <person name="Goeker M."/>
        </authorList>
    </citation>
    <scope>NUCLEOTIDE SEQUENCE [LARGE SCALE GENOMIC DNA]</scope>
    <source>
        <strain evidence="6 7">DSM 28102</strain>
    </source>
</reference>
<dbReference type="EC" id="3.2.2.21" evidence="2"/>